<organism evidence="3 4">
    <name type="scientific">Propionicimonas paludicola</name>
    <dbReference type="NCBI Taxonomy" id="185243"/>
    <lineage>
        <taxon>Bacteria</taxon>
        <taxon>Bacillati</taxon>
        <taxon>Actinomycetota</taxon>
        <taxon>Actinomycetes</taxon>
        <taxon>Propionibacteriales</taxon>
        <taxon>Nocardioidaceae</taxon>
        <taxon>Propionicimonas</taxon>
    </lineage>
</organism>
<dbReference type="AlphaFoldDB" id="A0A2A9CXK0"/>
<proteinExistence type="predicted"/>
<name>A0A2A9CXK0_9ACTN</name>
<protein>
    <submittedName>
        <fullName evidence="3">Uncharacterized protein</fullName>
    </submittedName>
</protein>
<evidence type="ECO:0000256" key="1">
    <source>
        <dbReference type="SAM" id="MobiDB-lite"/>
    </source>
</evidence>
<keyword evidence="4" id="KW-1185">Reference proteome</keyword>
<evidence type="ECO:0000313" key="3">
    <source>
        <dbReference type="EMBL" id="PFG18309.1"/>
    </source>
</evidence>
<accession>A0A2A9CXK0</accession>
<gene>
    <name evidence="3" type="ORF">ATK74_2893</name>
</gene>
<sequence>MRARVLLVVAVFVLSGCAIGQPAPAPSKSPASTSAAPTTSAPVDSPSASPSATPTSPKPTPSPVKTTAKPVVPSAAGALNVTKYGQAHFASPTGRIWCAMDEDGVLCHFPKGMNMTKVPKSDVVCPGEGLDVTGVNASDEVGYFCSGGVESLPQTNGEYVDWWKPTKWASVKYDGWTLATLPYGKKLKLGDFLCASASTGIICGNGATGQGFAVALAGVTLIE</sequence>
<dbReference type="PROSITE" id="PS51257">
    <property type="entry name" value="PROKAR_LIPOPROTEIN"/>
    <property type="match status" value="1"/>
</dbReference>
<dbReference type="Proteomes" id="UP000226079">
    <property type="component" value="Unassembled WGS sequence"/>
</dbReference>
<feature type="chain" id="PRO_5038698029" evidence="2">
    <location>
        <begin position="21"/>
        <end position="223"/>
    </location>
</feature>
<feature type="signal peptide" evidence="2">
    <location>
        <begin position="1"/>
        <end position="20"/>
    </location>
</feature>
<reference evidence="3 4" key="1">
    <citation type="submission" date="2017-10" db="EMBL/GenBank/DDBJ databases">
        <title>Sequencing the genomes of 1000 actinobacteria strains.</title>
        <authorList>
            <person name="Klenk H.-P."/>
        </authorList>
    </citation>
    <scope>NUCLEOTIDE SEQUENCE [LARGE SCALE GENOMIC DNA]</scope>
    <source>
        <strain evidence="3 4">DSM 15597</strain>
    </source>
</reference>
<evidence type="ECO:0000313" key="4">
    <source>
        <dbReference type="Proteomes" id="UP000226079"/>
    </source>
</evidence>
<dbReference type="EMBL" id="PDJC01000001">
    <property type="protein sequence ID" value="PFG18309.1"/>
    <property type="molecule type" value="Genomic_DNA"/>
</dbReference>
<feature type="compositionally biased region" description="Low complexity" evidence="1">
    <location>
        <begin position="26"/>
        <end position="55"/>
    </location>
</feature>
<feature type="region of interest" description="Disordered" evidence="1">
    <location>
        <begin position="22"/>
        <end position="69"/>
    </location>
</feature>
<comment type="caution">
    <text evidence="3">The sequence shown here is derived from an EMBL/GenBank/DDBJ whole genome shotgun (WGS) entry which is preliminary data.</text>
</comment>
<keyword evidence="2" id="KW-0732">Signal</keyword>
<dbReference type="OrthoDB" id="4485680at2"/>
<evidence type="ECO:0000256" key="2">
    <source>
        <dbReference type="SAM" id="SignalP"/>
    </source>
</evidence>
<dbReference type="RefSeq" id="WP_098461677.1">
    <property type="nucleotide sequence ID" value="NZ_PDJC01000001.1"/>
</dbReference>